<protein>
    <submittedName>
        <fullName evidence="2">Chromosome 6 open reading frame 163</fullName>
    </submittedName>
</protein>
<dbReference type="OrthoDB" id="8774892at2759"/>
<sequence length="333" mass="39206">MEEKRSHAIMIRNPDFDTFVCCAVCSKLIPPPPTPETFDRIREYKPYKTRYYTHKDILEIGADLKQEDVDQREQEIQKRIDKMQTKLLLQAETAKEDAVEEALNRAEVLHKQDIEELKKKHQQTLENTVKKTRAEMLQHLELELKRESEAAEQRNTHKLQRLMLQLAMEKMAAVAEGRQDERCKATVHLAKQEKKFLEQIHQAGIIANEIYQKNLQRLAWEKKHELEMAFMVSQKEFEEETRKLLESADNIREAQLEEVNIEVNKKESEILSLNQQLEYMTAWKDSLEAEILEIREAFQKYINLTFPQLAPGQADFILPFRKISAFRDSGVEL</sequence>
<proteinExistence type="predicted"/>
<evidence type="ECO:0000313" key="3">
    <source>
        <dbReference type="Proteomes" id="UP000694559"/>
    </source>
</evidence>
<dbReference type="Proteomes" id="UP000694559">
    <property type="component" value="Unplaced"/>
</dbReference>
<keyword evidence="3" id="KW-1185">Reference proteome</keyword>
<dbReference type="GeneTree" id="ENSGT00390000010837"/>
<feature type="coiled-coil region" evidence="1">
    <location>
        <begin position="111"/>
        <end position="154"/>
    </location>
</feature>
<gene>
    <name evidence="2" type="primary">C6orf163</name>
</gene>
<name>A0A8C6X8W6_NAJNA</name>
<dbReference type="InterPro" id="IPR038927">
    <property type="entry name" value="C6orf163"/>
</dbReference>
<organism evidence="2 3">
    <name type="scientific">Naja naja</name>
    <name type="common">Indian cobra</name>
    <dbReference type="NCBI Taxonomy" id="35670"/>
    <lineage>
        <taxon>Eukaryota</taxon>
        <taxon>Metazoa</taxon>
        <taxon>Chordata</taxon>
        <taxon>Craniata</taxon>
        <taxon>Vertebrata</taxon>
        <taxon>Euteleostomi</taxon>
        <taxon>Lepidosauria</taxon>
        <taxon>Squamata</taxon>
        <taxon>Bifurcata</taxon>
        <taxon>Unidentata</taxon>
        <taxon>Episquamata</taxon>
        <taxon>Toxicofera</taxon>
        <taxon>Serpentes</taxon>
        <taxon>Colubroidea</taxon>
        <taxon>Elapidae</taxon>
        <taxon>Elapinae</taxon>
        <taxon>Naja</taxon>
    </lineage>
</organism>
<dbReference type="AlphaFoldDB" id="A0A8C6X8W6"/>
<dbReference type="PANTHER" id="PTHR34645">
    <property type="entry name" value="SIMILAR TO HYPOTHETICAL PROTEIN"/>
    <property type="match status" value="1"/>
</dbReference>
<feature type="coiled-coil region" evidence="1">
    <location>
        <begin position="237"/>
        <end position="304"/>
    </location>
</feature>
<reference evidence="2" key="2">
    <citation type="submission" date="2025-09" db="UniProtKB">
        <authorList>
            <consortium name="Ensembl"/>
        </authorList>
    </citation>
    <scope>IDENTIFICATION</scope>
</reference>
<keyword evidence="1" id="KW-0175">Coiled coil</keyword>
<dbReference type="PANTHER" id="PTHR34645:SF1">
    <property type="entry name" value="GENE 136-RELATED"/>
    <property type="match status" value="1"/>
</dbReference>
<evidence type="ECO:0000256" key="1">
    <source>
        <dbReference type="SAM" id="Coils"/>
    </source>
</evidence>
<dbReference type="Ensembl" id="ENSNNAT00000011234.1">
    <property type="protein sequence ID" value="ENSNNAP00000010743.1"/>
    <property type="gene ID" value="ENSNNAG00000007171.1"/>
</dbReference>
<dbReference type="OMA" id="NYTNFVC"/>
<reference evidence="2" key="1">
    <citation type="submission" date="2025-08" db="UniProtKB">
        <authorList>
            <consortium name="Ensembl"/>
        </authorList>
    </citation>
    <scope>IDENTIFICATION</scope>
</reference>
<accession>A0A8C6X8W6</accession>
<evidence type="ECO:0000313" key="2">
    <source>
        <dbReference type="Ensembl" id="ENSNNAP00000010743.1"/>
    </source>
</evidence>